<feature type="domain" description="G-protein coupled receptors family 1 profile" evidence="14">
    <location>
        <begin position="39"/>
        <end position="231"/>
    </location>
</feature>
<dbReference type="InterPro" id="IPR000725">
    <property type="entry name" value="Olfact_rcpt"/>
</dbReference>
<keyword evidence="5 12" id="KW-0812">Transmembrane</keyword>
<dbReference type="CDD" id="cd15412">
    <property type="entry name" value="7tmA_OR5M-like"/>
    <property type="match status" value="1"/>
</dbReference>
<evidence type="ECO:0000256" key="4">
    <source>
        <dbReference type="ARBA" id="ARBA00022606"/>
    </source>
</evidence>
<keyword evidence="4" id="KW-0716">Sensory transduction</keyword>
<gene>
    <name evidence="16" type="primary">LOC114499538</name>
</gene>
<feature type="transmembrane region" description="Helical" evidence="13">
    <location>
        <begin position="335"/>
        <end position="353"/>
    </location>
</feature>
<evidence type="ECO:0000256" key="10">
    <source>
        <dbReference type="ARBA" id="ARBA00023170"/>
    </source>
</evidence>
<keyword evidence="7 13" id="KW-1133">Transmembrane helix</keyword>
<keyword evidence="11 12" id="KW-0807">Transducer</keyword>
<feature type="transmembrane region" description="Helical" evidence="13">
    <location>
        <begin position="402"/>
        <end position="424"/>
    </location>
</feature>
<keyword evidence="9 13" id="KW-0472">Membrane</keyword>
<feature type="domain" description="G-protein coupled receptors family 1 profile" evidence="14">
    <location>
        <begin position="236"/>
        <end position="485"/>
    </location>
</feature>
<dbReference type="PANTHER" id="PTHR48018">
    <property type="entry name" value="OLFACTORY RECEPTOR"/>
    <property type="match status" value="1"/>
</dbReference>
<feature type="transmembrane region" description="Helical" evidence="13">
    <location>
        <begin position="138"/>
        <end position="160"/>
    </location>
</feature>
<evidence type="ECO:0000256" key="2">
    <source>
        <dbReference type="ARBA" id="ARBA00004651"/>
    </source>
</evidence>
<reference evidence="16" key="1">
    <citation type="submission" date="2025-08" db="UniProtKB">
        <authorList>
            <consortium name="RefSeq"/>
        </authorList>
    </citation>
    <scope>IDENTIFICATION</scope>
    <source>
        <tissue evidence="16">Muscle</tissue>
    </source>
</reference>
<feature type="transmembrane region" description="Helical" evidence="13">
    <location>
        <begin position="286"/>
        <end position="315"/>
    </location>
</feature>
<dbReference type="KEGG" id="pdic:114499538"/>
<dbReference type="GO" id="GO:0005886">
    <property type="term" value="C:plasma membrane"/>
    <property type="evidence" value="ECO:0007669"/>
    <property type="project" value="UniProtKB-SubCell"/>
</dbReference>
<feature type="transmembrane region" description="Helical" evidence="13">
    <location>
        <begin position="255"/>
        <end position="274"/>
    </location>
</feature>
<evidence type="ECO:0000256" key="9">
    <source>
        <dbReference type="ARBA" id="ARBA00023136"/>
    </source>
</evidence>
<feature type="transmembrane region" description="Helical" evidence="13">
    <location>
        <begin position="470"/>
        <end position="487"/>
    </location>
</feature>
<accession>A0A6J2LX61</accession>
<feature type="transmembrane region" description="Helical" evidence="13">
    <location>
        <begin position="95"/>
        <end position="118"/>
    </location>
</feature>
<evidence type="ECO:0000256" key="3">
    <source>
        <dbReference type="ARBA" id="ARBA00022475"/>
    </source>
</evidence>
<organism evidence="15 16">
    <name type="scientific">Phyllostomus discolor</name>
    <name type="common">pale spear-nosed bat</name>
    <dbReference type="NCBI Taxonomy" id="89673"/>
    <lineage>
        <taxon>Eukaryota</taxon>
        <taxon>Metazoa</taxon>
        <taxon>Chordata</taxon>
        <taxon>Craniata</taxon>
        <taxon>Vertebrata</taxon>
        <taxon>Euteleostomi</taxon>
        <taxon>Mammalia</taxon>
        <taxon>Eutheria</taxon>
        <taxon>Laurasiatheria</taxon>
        <taxon>Chiroptera</taxon>
        <taxon>Yangochiroptera</taxon>
        <taxon>Phyllostomidae</taxon>
        <taxon>Phyllostominae</taxon>
        <taxon>Phyllostomus</taxon>
    </lineage>
</organism>
<feature type="transmembrane region" description="Helical" evidence="13">
    <location>
        <begin position="436"/>
        <end position="455"/>
    </location>
</feature>
<keyword evidence="8 12" id="KW-0297">G-protein coupled receptor</keyword>
<dbReference type="SUPFAM" id="SSF81321">
    <property type="entry name" value="Family A G protein-coupled receptor-like"/>
    <property type="match status" value="2"/>
</dbReference>
<evidence type="ECO:0000256" key="5">
    <source>
        <dbReference type="ARBA" id="ARBA00022692"/>
    </source>
</evidence>
<dbReference type="Pfam" id="PF13853">
    <property type="entry name" value="7tm_4"/>
    <property type="match status" value="2"/>
</dbReference>
<dbReference type="PROSITE" id="PS00237">
    <property type="entry name" value="G_PROTEIN_RECEP_F1_1"/>
    <property type="match status" value="1"/>
</dbReference>
<dbReference type="GeneID" id="114499538"/>
<dbReference type="OrthoDB" id="6151005at2759"/>
<comment type="similarity">
    <text evidence="12">Belongs to the G-protein coupled receptor 1 family.</text>
</comment>
<comment type="function">
    <text evidence="1">Putative odorant or sperm cell receptor.</text>
</comment>
<dbReference type="InParanoid" id="A0A6J2LX61"/>
<dbReference type="InterPro" id="IPR017452">
    <property type="entry name" value="GPCR_Rhodpsn_7TM"/>
</dbReference>
<evidence type="ECO:0000259" key="14">
    <source>
        <dbReference type="PROSITE" id="PS50262"/>
    </source>
</evidence>
<evidence type="ECO:0000313" key="16">
    <source>
        <dbReference type="RefSeq" id="XP_028371594.1"/>
    </source>
</evidence>
<dbReference type="FunFam" id="1.20.1070.10:FF:000003">
    <property type="entry name" value="Olfactory receptor"/>
    <property type="match status" value="1"/>
</dbReference>
<evidence type="ECO:0000256" key="11">
    <source>
        <dbReference type="ARBA" id="ARBA00023224"/>
    </source>
</evidence>
<feature type="transmembrane region" description="Helical" evidence="13">
    <location>
        <begin position="23"/>
        <end position="46"/>
    </location>
</feature>
<dbReference type="PRINTS" id="PR00237">
    <property type="entry name" value="GPCRRHODOPSN"/>
</dbReference>
<evidence type="ECO:0000313" key="15">
    <source>
        <dbReference type="Proteomes" id="UP000504628"/>
    </source>
</evidence>
<dbReference type="FunFam" id="1.20.1070.10:FF:000004">
    <property type="entry name" value="Olfactory receptor"/>
    <property type="match status" value="1"/>
</dbReference>
<keyword evidence="10 12" id="KW-0675">Receptor</keyword>
<dbReference type="GO" id="GO:0004984">
    <property type="term" value="F:olfactory receptor activity"/>
    <property type="evidence" value="ECO:0007669"/>
    <property type="project" value="InterPro"/>
</dbReference>
<dbReference type="PROSITE" id="PS50262">
    <property type="entry name" value="G_PROTEIN_RECEP_F1_2"/>
    <property type="match status" value="2"/>
</dbReference>
<dbReference type="Gene3D" id="1.20.1070.10">
    <property type="entry name" value="Rhodopsin 7-helix transmembrane proteins"/>
    <property type="match status" value="2"/>
</dbReference>
<evidence type="ECO:0000256" key="6">
    <source>
        <dbReference type="ARBA" id="ARBA00022725"/>
    </source>
</evidence>
<dbReference type="GO" id="GO:0004930">
    <property type="term" value="F:G protein-coupled receptor activity"/>
    <property type="evidence" value="ECO:0007669"/>
    <property type="project" value="UniProtKB-KW"/>
</dbReference>
<keyword evidence="3" id="KW-1003">Cell membrane</keyword>
<dbReference type="PRINTS" id="PR00245">
    <property type="entry name" value="OLFACTORYR"/>
</dbReference>
<evidence type="ECO:0000256" key="1">
    <source>
        <dbReference type="ARBA" id="ARBA00003929"/>
    </source>
</evidence>
<feature type="transmembrane region" description="Helical" evidence="13">
    <location>
        <begin position="220"/>
        <end position="243"/>
    </location>
</feature>
<name>A0A6J2LX61_9CHIR</name>
<dbReference type="AlphaFoldDB" id="A0A6J2LX61"/>
<dbReference type="RefSeq" id="XP_028371594.1">
    <property type="nucleotide sequence ID" value="XM_028515793.1"/>
</dbReference>
<evidence type="ECO:0000256" key="13">
    <source>
        <dbReference type="SAM" id="Phobius"/>
    </source>
</evidence>
<protein>
    <submittedName>
        <fullName evidence="16">Olfactory receptor 5M8-like</fullName>
    </submittedName>
</protein>
<dbReference type="InterPro" id="IPR000276">
    <property type="entry name" value="GPCR_Rhodpsn"/>
</dbReference>
<sequence>MLNFTDVTEFILLGLTSHQEWQILFFVIFLVVYIVTLVGNIGMIILIKVSPQLNSPMYFFLSHLSFVDVWFSSNVTPKMLENLLSETKTISYNGCLVQCFFFIALVHVEIFILAVMAFDRYMAIGKPLLYGSRMSRVVCIRLISFPYIYGFLTSLAATLWTYGLYFCGKIEINHFYCADPPLIKMACAGTFVKETLVRRNFTSVSEFIVLGLTDGLELQILLFLLFLATYMATVAGNLGMIVFMQANAQLHTPMYFFLSHLSFVDLCFSSNVTPKMLEIFLSEKKTISYAACLVQCYLFIALVHVEVYILAVMAFDRYMAICNPLLYGIKMSKRVCTSLITVPYVHGALTGLMETMGTYGLVFCGSNEINDFYCADPPLIKLARSDTTNKETSMLVVAGSNLSFSLLIILVSYFYIFAAILRICSTEGRRKASSMCGSHLTAVTIFYTTLFFMYLRSSLKESVEQGERVAVFYTTVIPMLNPMIYSLRNKDVKEALTKELLRNNMFP</sequence>
<proteinExistence type="inferred from homology"/>
<evidence type="ECO:0000256" key="8">
    <source>
        <dbReference type="ARBA" id="ARBA00023040"/>
    </source>
</evidence>
<evidence type="ECO:0000256" key="12">
    <source>
        <dbReference type="RuleBase" id="RU000688"/>
    </source>
</evidence>
<dbReference type="Proteomes" id="UP000504628">
    <property type="component" value="Chromosome 6"/>
</dbReference>
<keyword evidence="15" id="KW-1185">Reference proteome</keyword>
<keyword evidence="6" id="KW-0552">Olfaction</keyword>
<evidence type="ECO:0000256" key="7">
    <source>
        <dbReference type="ARBA" id="ARBA00022989"/>
    </source>
</evidence>
<comment type="subcellular location">
    <subcellularLocation>
        <location evidence="2">Cell membrane</location>
        <topology evidence="2">Multi-pass membrane protein</topology>
    </subcellularLocation>
</comment>